<protein>
    <recommendedName>
        <fullName evidence="3">Transposase</fullName>
    </recommendedName>
</protein>
<dbReference type="Proteomes" id="UP000295497">
    <property type="component" value="Chromosome"/>
</dbReference>
<dbReference type="Pfam" id="PF13565">
    <property type="entry name" value="HTH_32"/>
    <property type="match status" value="1"/>
</dbReference>
<dbReference type="NCBIfam" id="NF033545">
    <property type="entry name" value="transpos_IS630"/>
    <property type="match status" value="1"/>
</dbReference>
<evidence type="ECO:0008006" key="3">
    <source>
        <dbReference type="Google" id="ProtNLM"/>
    </source>
</evidence>
<dbReference type="InterPro" id="IPR047655">
    <property type="entry name" value="Transpos_IS630-like"/>
</dbReference>
<dbReference type="RefSeq" id="WP_237245119.1">
    <property type="nucleotide sequence ID" value="NZ_CP012672.1"/>
</dbReference>
<proteinExistence type="predicted"/>
<sequence>MRAKIALLAEPGLSNAVIAEQVGRDVKTVRKWRDRIAALEDPLALEDDYRTGRPARISLEVHYELIKLACLRPPDDKSPFEQVWTLKTLADALAESTGVQLSRTEVWRILEGASLKLHRVRLWLHSPDPDFRPKVAKICCLYVQPPEGATVLCVDEKPGMQAREQRFAPRACGPGRMAKLHADPVHAEAVASRLSARGFPHLRARKRGELVVIESGPDDDPIPHARLWRDTVQLWRLEIATHTGRWEPTGIRAPLKVILDVQVQDFPWVLTPLV</sequence>
<accession>A0A4P2QJ65</accession>
<evidence type="ECO:0000313" key="1">
    <source>
        <dbReference type="EMBL" id="AUX29433.1"/>
    </source>
</evidence>
<dbReference type="EMBL" id="CP012672">
    <property type="protein sequence ID" value="AUX29433.1"/>
    <property type="molecule type" value="Genomic_DNA"/>
</dbReference>
<dbReference type="SUPFAM" id="SSF46689">
    <property type="entry name" value="Homeodomain-like"/>
    <property type="match status" value="1"/>
</dbReference>
<dbReference type="InterPro" id="IPR009057">
    <property type="entry name" value="Homeodomain-like_sf"/>
</dbReference>
<gene>
    <name evidence="1" type="ORF">SOCE836_015230</name>
</gene>
<dbReference type="AlphaFoldDB" id="A0A4P2QJ65"/>
<evidence type="ECO:0000313" key="2">
    <source>
        <dbReference type="Proteomes" id="UP000295497"/>
    </source>
</evidence>
<organism evidence="1 2">
    <name type="scientific">Sorangium cellulosum</name>
    <name type="common">Polyangium cellulosum</name>
    <dbReference type="NCBI Taxonomy" id="56"/>
    <lineage>
        <taxon>Bacteria</taxon>
        <taxon>Pseudomonadati</taxon>
        <taxon>Myxococcota</taxon>
        <taxon>Polyangia</taxon>
        <taxon>Polyangiales</taxon>
        <taxon>Polyangiaceae</taxon>
        <taxon>Sorangium</taxon>
    </lineage>
</organism>
<name>A0A4P2QJ65_SORCE</name>
<reference evidence="1 2" key="1">
    <citation type="submission" date="2015-09" db="EMBL/GenBank/DDBJ databases">
        <title>Sorangium comparison.</title>
        <authorList>
            <person name="Zaburannyi N."/>
            <person name="Bunk B."/>
            <person name="Overmann J."/>
            <person name="Mueller R."/>
        </authorList>
    </citation>
    <scope>NUCLEOTIDE SEQUENCE [LARGE SCALE GENOMIC DNA]</scope>
    <source>
        <strain evidence="1 2">So ce836</strain>
    </source>
</reference>